<dbReference type="GO" id="GO:0008028">
    <property type="term" value="F:monocarboxylic acid transmembrane transporter activity"/>
    <property type="evidence" value="ECO:0007669"/>
    <property type="project" value="TreeGrafter"/>
</dbReference>
<evidence type="ECO:0000256" key="2">
    <source>
        <dbReference type="SAM" id="Phobius"/>
    </source>
</evidence>
<feature type="transmembrane region" description="Helical" evidence="2">
    <location>
        <begin position="176"/>
        <end position="196"/>
    </location>
</feature>
<dbReference type="InterPro" id="IPR020846">
    <property type="entry name" value="MFS_dom"/>
</dbReference>
<feature type="transmembrane region" description="Helical" evidence="2">
    <location>
        <begin position="118"/>
        <end position="139"/>
    </location>
</feature>
<keyword evidence="2" id="KW-0472">Membrane</keyword>
<feature type="transmembrane region" description="Helical" evidence="2">
    <location>
        <begin position="608"/>
        <end position="629"/>
    </location>
</feature>
<protein>
    <recommendedName>
        <fullName evidence="3">Major facilitator superfamily (MFS) profile domain-containing protein</fullName>
    </recommendedName>
</protein>
<accession>A0A922CFA4</accession>
<gene>
    <name evidence="4" type="ORF">O3G_MSEX003549</name>
</gene>
<comment type="subcellular location">
    <subcellularLocation>
        <location evidence="1">Membrane</location>
        <topology evidence="1">Multi-pass membrane protein</topology>
    </subcellularLocation>
</comment>
<proteinExistence type="predicted"/>
<keyword evidence="2" id="KW-0812">Transmembrane</keyword>
<feature type="transmembrane region" description="Helical" evidence="2">
    <location>
        <begin position="49"/>
        <end position="75"/>
    </location>
</feature>
<name>A0A922CFA4_MANSE</name>
<feature type="transmembrane region" description="Helical" evidence="2">
    <location>
        <begin position="145"/>
        <end position="169"/>
    </location>
</feature>
<dbReference type="Proteomes" id="UP000791440">
    <property type="component" value="Unassembled WGS sequence"/>
</dbReference>
<dbReference type="InterPro" id="IPR011701">
    <property type="entry name" value="MFS"/>
</dbReference>
<reference evidence="4" key="2">
    <citation type="submission" date="2020-12" db="EMBL/GenBank/DDBJ databases">
        <authorList>
            <person name="Kanost M."/>
        </authorList>
    </citation>
    <scope>NUCLEOTIDE SEQUENCE</scope>
</reference>
<dbReference type="AlphaFoldDB" id="A0A922CFA4"/>
<dbReference type="EMBL" id="JH668313">
    <property type="protein sequence ID" value="KAG6444800.1"/>
    <property type="molecule type" value="Genomic_DNA"/>
</dbReference>
<dbReference type="PANTHER" id="PTHR11360">
    <property type="entry name" value="MONOCARBOXYLATE TRANSPORTER"/>
    <property type="match status" value="1"/>
</dbReference>
<dbReference type="PANTHER" id="PTHR11360:SF238">
    <property type="entry name" value="SD10469P"/>
    <property type="match status" value="1"/>
</dbReference>
<reference evidence="4" key="1">
    <citation type="journal article" date="2016" name="Insect Biochem. Mol. Biol.">
        <title>Multifaceted biological insights from a draft genome sequence of the tobacco hornworm moth, Manduca sexta.</title>
        <authorList>
            <person name="Kanost M.R."/>
            <person name="Arrese E.L."/>
            <person name="Cao X."/>
            <person name="Chen Y.R."/>
            <person name="Chellapilla S."/>
            <person name="Goldsmith M.R."/>
            <person name="Grosse-Wilde E."/>
            <person name="Heckel D.G."/>
            <person name="Herndon N."/>
            <person name="Jiang H."/>
            <person name="Papanicolaou A."/>
            <person name="Qu J."/>
            <person name="Soulages J.L."/>
            <person name="Vogel H."/>
            <person name="Walters J."/>
            <person name="Waterhouse R.M."/>
            <person name="Ahn S.J."/>
            <person name="Almeida F.C."/>
            <person name="An C."/>
            <person name="Aqrawi P."/>
            <person name="Bretschneider A."/>
            <person name="Bryant W.B."/>
            <person name="Bucks S."/>
            <person name="Chao H."/>
            <person name="Chevignon G."/>
            <person name="Christen J.M."/>
            <person name="Clarke D.F."/>
            <person name="Dittmer N.T."/>
            <person name="Ferguson L.C.F."/>
            <person name="Garavelou S."/>
            <person name="Gordon K.H.J."/>
            <person name="Gunaratna R.T."/>
            <person name="Han Y."/>
            <person name="Hauser F."/>
            <person name="He Y."/>
            <person name="Heidel-Fischer H."/>
            <person name="Hirsh A."/>
            <person name="Hu Y."/>
            <person name="Jiang H."/>
            <person name="Kalra D."/>
            <person name="Klinner C."/>
            <person name="Konig C."/>
            <person name="Kovar C."/>
            <person name="Kroll A.R."/>
            <person name="Kuwar S.S."/>
            <person name="Lee S.L."/>
            <person name="Lehman R."/>
            <person name="Li K."/>
            <person name="Li Z."/>
            <person name="Liang H."/>
            <person name="Lovelace S."/>
            <person name="Lu Z."/>
            <person name="Mansfield J.H."/>
            <person name="McCulloch K.J."/>
            <person name="Mathew T."/>
            <person name="Morton B."/>
            <person name="Muzny D.M."/>
            <person name="Neunemann D."/>
            <person name="Ongeri F."/>
            <person name="Pauchet Y."/>
            <person name="Pu L.L."/>
            <person name="Pyrousis I."/>
            <person name="Rao X.J."/>
            <person name="Redding A."/>
            <person name="Roesel C."/>
            <person name="Sanchez-Gracia A."/>
            <person name="Schaack S."/>
            <person name="Shukla A."/>
            <person name="Tetreau G."/>
            <person name="Wang Y."/>
            <person name="Xiong G.H."/>
            <person name="Traut W."/>
            <person name="Walsh T.K."/>
            <person name="Worley K.C."/>
            <person name="Wu D."/>
            <person name="Wu W."/>
            <person name="Wu Y.Q."/>
            <person name="Zhang X."/>
            <person name="Zou Z."/>
            <person name="Zucker H."/>
            <person name="Briscoe A.D."/>
            <person name="Burmester T."/>
            <person name="Clem R.J."/>
            <person name="Feyereisen R."/>
            <person name="Grimmelikhuijzen C.J.P."/>
            <person name="Hamodrakas S.J."/>
            <person name="Hansson B.S."/>
            <person name="Huguet E."/>
            <person name="Jermiin L.S."/>
            <person name="Lan Q."/>
            <person name="Lehman H.K."/>
            <person name="Lorenzen M."/>
            <person name="Merzendorfer H."/>
            <person name="Michalopoulos I."/>
            <person name="Morton D.B."/>
            <person name="Muthukrishnan S."/>
            <person name="Oakeshott J.G."/>
            <person name="Palmer W."/>
            <person name="Park Y."/>
            <person name="Passarelli A.L."/>
            <person name="Rozas J."/>
            <person name="Schwartz L.M."/>
            <person name="Smith W."/>
            <person name="Southgate A."/>
            <person name="Vilcinskas A."/>
            <person name="Vogt R."/>
            <person name="Wang P."/>
            <person name="Werren J."/>
            <person name="Yu X.Q."/>
            <person name="Zhou J.J."/>
            <person name="Brown S.J."/>
            <person name="Scherer S.E."/>
            <person name="Richards S."/>
            <person name="Blissard G.W."/>
        </authorList>
    </citation>
    <scope>NUCLEOTIDE SEQUENCE</scope>
</reference>
<evidence type="ECO:0000313" key="5">
    <source>
        <dbReference type="Proteomes" id="UP000791440"/>
    </source>
</evidence>
<dbReference type="GO" id="GO:0016020">
    <property type="term" value="C:membrane"/>
    <property type="evidence" value="ECO:0007669"/>
    <property type="project" value="UniProtKB-SubCell"/>
</dbReference>
<feature type="transmembrane region" description="Helical" evidence="2">
    <location>
        <begin position="546"/>
        <end position="572"/>
    </location>
</feature>
<feature type="transmembrane region" description="Helical" evidence="2">
    <location>
        <begin position="87"/>
        <end position="106"/>
    </location>
</feature>
<feature type="transmembrane region" description="Helical" evidence="2">
    <location>
        <begin position="202"/>
        <end position="222"/>
    </location>
</feature>
<feature type="transmembrane region" description="Helical" evidence="2">
    <location>
        <begin position="456"/>
        <end position="476"/>
    </location>
</feature>
<sequence length="643" mass="70251">MPPKSAFKDDTKKSIIIVPSRVVSRPDQLEGGEETEIAAQISVPHEGGWGWIVVIASFFSIMILDGVAFTFGSLITDITDDLKISDSLVALINSVAIAIYFIAGPLSSAFINRFGFRACIMCGSVICSLSLFCSYFATSFSSLCIFYGACAGFGYCLINMSSSLVVGFYFQKLRSFALAVATMGSSIGIMIMFPANTNLVKLVGWRVVTLLHSGLFGLIFYFGMTYRPLLSLTVLKTTDDPMRTVTYLPSLSTAVLRQTPSRTAKVEGLIPTATERLFSAVSNANFPTAAAVVEDTATVTGTQPGPSTAAVSRLTLKAHTPPSGISRRQLKQVQSIISKTSVQDKIKRNVEISVHVEAPVKRSCWARLCHWESHVPQSRPMYRDDAFYDGRLENLPAYKKSVMDAPAEARTGLEYQLAVSRAATTMDLQERRGVFTTAVRRILATMMDPKLLKKNSFLLLSFSGFLTYLGYLVPYVFLQDRNEKAGIAHHHCALFVSTIGFSNALGRLTLGLLACKINPIKLFTFSCTVAGIGTLSSGLSYNVYYQYAYCSIFGFFISSLACLRSMVIVNLYGLEKLTNATGMMLVFQGVGSLISTPIASILKNNFGYSVAFYVAGFFITLSGIFLLPVQSMAHRENKNMSSK</sequence>
<comment type="caution">
    <text evidence="4">The sequence shown here is derived from an EMBL/GenBank/DDBJ whole genome shotgun (WGS) entry which is preliminary data.</text>
</comment>
<feature type="transmembrane region" description="Helical" evidence="2">
    <location>
        <begin position="584"/>
        <end position="602"/>
    </location>
</feature>
<organism evidence="4 5">
    <name type="scientific">Manduca sexta</name>
    <name type="common">Tobacco hawkmoth</name>
    <name type="synonym">Tobacco hornworm</name>
    <dbReference type="NCBI Taxonomy" id="7130"/>
    <lineage>
        <taxon>Eukaryota</taxon>
        <taxon>Metazoa</taxon>
        <taxon>Ecdysozoa</taxon>
        <taxon>Arthropoda</taxon>
        <taxon>Hexapoda</taxon>
        <taxon>Insecta</taxon>
        <taxon>Pterygota</taxon>
        <taxon>Neoptera</taxon>
        <taxon>Endopterygota</taxon>
        <taxon>Lepidoptera</taxon>
        <taxon>Glossata</taxon>
        <taxon>Ditrysia</taxon>
        <taxon>Bombycoidea</taxon>
        <taxon>Sphingidae</taxon>
        <taxon>Sphinginae</taxon>
        <taxon>Sphingini</taxon>
        <taxon>Manduca</taxon>
    </lineage>
</organism>
<evidence type="ECO:0000259" key="3">
    <source>
        <dbReference type="PROSITE" id="PS50850"/>
    </source>
</evidence>
<feature type="transmembrane region" description="Helical" evidence="2">
    <location>
        <begin position="488"/>
        <end position="510"/>
    </location>
</feature>
<evidence type="ECO:0000313" key="4">
    <source>
        <dbReference type="EMBL" id="KAG6444800.1"/>
    </source>
</evidence>
<feature type="domain" description="Major facilitator superfamily (MFS) profile" evidence="3">
    <location>
        <begin position="456"/>
        <end position="643"/>
    </location>
</feature>
<keyword evidence="5" id="KW-1185">Reference proteome</keyword>
<dbReference type="InterPro" id="IPR050327">
    <property type="entry name" value="Proton-linked_MCT"/>
</dbReference>
<dbReference type="Pfam" id="PF07690">
    <property type="entry name" value="MFS_1"/>
    <property type="match status" value="2"/>
</dbReference>
<evidence type="ECO:0000256" key="1">
    <source>
        <dbReference type="ARBA" id="ARBA00004141"/>
    </source>
</evidence>
<feature type="transmembrane region" description="Helical" evidence="2">
    <location>
        <begin position="522"/>
        <end position="540"/>
    </location>
</feature>
<keyword evidence="2" id="KW-1133">Transmembrane helix</keyword>
<dbReference type="PROSITE" id="PS50850">
    <property type="entry name" value="MFS"/>
    <property type="match status" value="1"/>
</dbReference>